<dbReference type="AlphaFoldDB" id="A0A915PZ70"/>
<evidence type="ECO:0000313" key="2">
    <source>
        <dbReference type="WBParaSite" id="sdigi.contig382.g7915.t1"/>
    </source>
</evidence>
<proteinExistence type="predicted"/>
<name>A0A915PZ70_9BILA</name>
<keyword evidence="1" id="KW-1185">Reference proteome</keyword>
<organism evidence="1 2">
    <name type="scientific">Setaria digitata</name>
    <dbReference type="NCBI Taxonomy" id="48799"/>
    <lineage>
        <taxon>Eukaryota</taxon>
        <taxon>Metazoa</taxon>
        <taxon>Ecdysozoa</taxon>
        <taxon>Nematoda</taxon>
        <taxon>Chromadorea</taxon>
        <taxon>Rhabditida</taxon>
        <taxon>Spirurina</taxon>
        <taxon>Spiruromorpha</taxon>
        <taxon>Filarioidea</taxon>
        <taxon>Setariidae</taxon>
        <taxon>Setaria</taxon>
    </lineage>
</organism>
<sequence>MKRRSYDHPFDKHQYSYVWASQAYWYLHSRDLAPTRPYSFTRIYGNTSTYTPPMLAAETRRLTQRRNYTGYTYIGAEHSYDITSRPHSLDNYRFWRSRMASSPWYWSYRGNSGLRHYNSYRPRTFTSRLSTYWI</sequence>
<dbReference type="WBParaSite" id="sdigi.contig382.g7915.t1">
    <property type="protein sequence ID" value="sdigi.contig382.g7915.t1"/>
    <property type="gene ID" value="sdigi.contig382.g7915"/>
</dbReference>
<dbReference type="Proteomes" id="UP000887581">
    <property type="component" value="Unplaced"/>
</dbReference>
<protein>
    <submittedName>
        <fullName evidence="2">Uncharacterized protein</fullName>
    </submittedName>
</protein>
<evidence type="ECO:0000313" key="1">
    <source>
        <dbReference type="Proteomes" id="UP000887581"/>
    </source>
</evidence>
<reference evidence="2" key="1">
    <citation type="submission" date="2022-11" db="UniProtKB">
        <authorList>
            <consortium name="WormBaseParasite"/>
        </authorList>
    </citation>
    <scope>IDENTIFICATION</scope>
</reference>
<accession>A0A915PZ70</accession>